<keyword evidence="1" id="KW-0812">Transmembrane</keyword>
<evidence type="ECO:0000313" key="2">
    <source>
        <dbReference type="EMBL" id="GAA1210292.1"/>
    </source>
</evidence>
<organism evidence="2 3">
    <name type="scientific">Prauserella alba</name>
    <dbReference type="NCBI Taxonomy" id="176898"/>
    <lineage>
        <taxon>Bacteria</taxon>
        <taxon>Bacillati</taxon>
        <taxon>Actinomycetota</taxon>
        <taxon>Actinomycetes</taxon>
        <taxon>Pseudonocardiales</taxon>
        <taxon>Pseudonocardiaceae</taxon>
        <taxon>Prauserella</taxon>
    </lineage>
</organism>
<feature type="transmembrane region" description="Helical" evidence="1">
    <location>
        <begin position="166"/>
        <end position="187"/>
    </location>
</feature>
<dbReference type="Proteomes" id="UP001500467">
    <property type="component" value="Unassembled WGS sequence"/>
</dbReference>
<feature type="transmembrane region" description="Helical" evidence="1">
    <location>
        <begin position="29"/>
        <end position="53"/>
    </location>
</feature>
<dbReference type="PANTHER" id="PTHR34219:SF1">
    <property type="entry name" value="PEPSY DOMAIN-CONTAINING PROTEIN"/>
    <property type="match status" value="1"/>
</dbReference>
<reference evidence="2 3" key="1">
    <citation type="journal article" date="2019" name="Int. J. Syst. Evol. Microbiol.">
        <title>The Global Catalogue of Microorganisms (GCM) 10K type strain sequencing project: providing services to taxonomists for standard genome sequencing and annotation.</title>
        <authorList>
            <consortium name="The Broad Institute Genomics Platform"/>
            <consortium name="The Broad Institute Genome Sequencing Center for Infectious Disease"/>
            <person name="Wu L."/>
            <person name="Ma J."/>
        </authorList>
    </citation>
    <scope>NUCLEOTIDE SEQUENCE [LARGE SCALE GENOMIC DNA]</scope>
    <source>
        <strain evidence="2 3">JCM 13022</strain>
    </source>
</reference>
<keyword evidence="3" id="KW-1185">Reference proteome</keyword>
<protein>
    <submittedName>
        <fullName evidence="2">PepSY-associated TM helix domain-containing protein</fullName>
    </submittedName>
</protein>
<gene>
    <name evidence="2" type="ORF">GCM10009675_33650</name>
</gene>
<dbReference type="EMBL" id="BAAALM010000012">
    <property type="protein sequence ID" value="GAA1210292.1"/>
    <property type="molecule type" value="Genomic_DNA"/>
</dbReference>
<comment type="caution">
    <text evidence="2">The sequence shown here is derived from an EMBL/GenBank/DDBJ whole genome shotgun (WGS) entry which is preliminary data.</text>
</comment>
<name>A0ABN1VJ94_9PSEU</name>
<dbReference type="Pfam" id="PF03929">
    <property type="entry name" value="PepSY_TM"/>
    <property type="match status" value="1"/>
</dbReference>
<feature type="transmembrane region" description="Helical" evidence="1">
    <location>
        <begin position="208"/>
        <end position="228"/>
    </location>
</feature>
<keyword evidence="1" id="KW-1133">Transmembrane helix</keyword>
<feature type="transmembrane region" description="Helical" evidence="1">
    <location>
        <begin position="362"/>
        <end position="382"/>
    </location>
</feature>
<evidence type="ECO:0000256" key="1">
    <source>
        <dbReference type="SAM" id="Phobius"/>
    </source>
</evidence>
<sequence length="459" mass="49599">MTVDEDAGPDRAAAPPPVWSGVRSLLLRLHFYAGVLIAPFLVVAALSGLLYVFTPQLDDLVYDDIVHVADRAESVPLARQVSAGLAARPDDPLMAVRPATTGTDATQVIFEAPDLPASYRRTVFVDPHSAEVTGVLETYGSGQALPIRAWVDNLHRGLHLGDAGRIYSELAASWLWVVAAGGVVLWFSRRRARTLLRPEPGATGRRRVLSWHGATGVWIAAGLVFLSATGLTWSQYAGGNIGDLRSALSWETPEVSATVPPGTEPDVESGVDVGVDRVVSTAREHGLSGDIELTPPGGSGEAYVVQQVGRQWPSQQDSVAIDPVDGRVIDTLRFEDYPLVAKLARWGIDAHMGLLFGWVNQVVLVLLGGGLLGVVGWGYRMWWLRRPTRGERRGFGRPPVRGTWRRVPGAVLAPAVVLSVFVAYVVPLLGISLAAFLLWDCLLGFRARRAERGRKEVAS</sequence>
<keyword evidence="1" id="KW-0472">Membrane</keyword>
<dbReference type="RefSeq" id="WP_253859168.1">
    <property type="nucleotide sequence ID" value="NZ_BAAALM010000012.1"/>
</dbReference>
<dbReference type="InterPro" id="IPR005625">
    <property type="entry name" value="PepSY-ass_TM"/>
</dbReference>
<proteinExistence type="predicted"/>
<dbReference type="PANTHER" id="PTHR34219">
    <property type="entry name" value="IRON-REGULATED INNER MEMBRANE PROTEIN-RELATED"/>
    <property type="match status" value="1"/>
</dbReference>
<evidence type="ECO:0000313" key="3">
    <source>
        <dbReference type="Proteomes" id="UP001500467"/>
    </source>
</evidence>
<accession>A0ABN1VJ94</accession>